<name>A0ABX3TDF6_9MYCO</name>
<keyword evidence="3" id="KW-1185">Reference proteome</keyword>
<feature type="region of interest" description="Disordered" evidence="1">
    <location>
        <begin position="1"/>
        <end position="41"/>
    </location>
</feature>
<comment type="caution">
    <text evidence="2">The sequence shown here is derived from an EMBL/GenBank/DDBJ whole genome shotgun (WGS) entry which is preliminary data.</text>
</comment>
<dbReference type="EMBL" id="MVIL01000436">
    <property type="protein sequence ID" value="ORB76836.1"/>
    <property type="molecule type" value="Genomic_DNA"/>
</dbReference>
<evidence type="ECO:0000313" key="3">
    <source>
        <dbReference type="Proteomes" id="UP000192847"/>
    </source>
</evidence>
<organism evidence="2 3">
    <name type="scientific">Mycobacterium timonense</name>
    <dbReference type="NCBI Taxonomy" id="701043"/>
    <lineage>
        <taxon>Bacteria</taxon>
        <taxon>Bacillati</taxon>
        <taxon>Actinomycetota</taxon>
        <taxon>Actinomycetes</taxon>
        <taxon>Mycobacteriales</taxon>
        <taxon>Mycobacteriaceae</taxon>
        <taxon>Mycobacterium</taxon>
        <taxon>Mycobacterium avium complex (MAC)</taxon>
    </lineage>
</organism>
<proteinExistence type="predicted"/>
<dbReference type="RefSeq" id="WP_211285821.1">
    <property type="nucleotide sequence ID" value="NZ_MVIL01000436.1"/>
</dbReference>
<protein>
    <submittedName>
        <fullName evidence="2">Uncharacterized protein</fullName>
    </submittedName>
</protein>
<reference evidence="2 3" key="1">
    <citation type="submission" date="2017-02" db="EMBL/GenBank/DDBJ databases">
        <title>The new phylogeny of genus Mycobacterium.</title>
        <authorList>
            <person name="Tortoli E."/>
            <person name="Trovato A."/>
            <person name="Cirillo D.M."/>
        </authorList>
    </citation>
    <scope>NUCLEOTIDE SEQUENCE [LARGE SCALE GENOMIC DNA]</scope>
    <source>
        <strain evidence="2 3">CCUG 56329</strain>
    </source>
</reference>
<accession>A0ABX3TDF6</accession>
<sequence length="69" mass="6817">MVASKEQFHHGRGFGETGGGSVDEAGGRQPAGGIEAGVSDSGAGSGQLLGVEFVEHAGHHIGCSWLVGS</sequence>
<gene>
    <name evidence="2" type="ORF">BST46_27875</name>
</gene>
<evidence type="ECO:0000313" key="2">
    <source>
        <dbReference type="EMBL" id="ORB76836.1"/>
    </source>
</evidence>
<evidence type="ECO:0000256" key="1">
    <source>
        <dbReference type="SAM" id="MobiDB-lite"/>
    </source>
</evidence>
<feature type="non-terminal residue" evidence="2">
    <location>
        <position position="69"/>
    </location>
</feature>
<dbReference type="Proteomes" id="UP000192847">
    <property type="component" value="Unassembled WGS sequence"/>
</dbReference>